<dbReference type="CDD" id="cd07043">
    <property type="entry name" value="STAS_anti-anti-sigma_factors"/>
    <property type="match status" value="1"/>
</dbReference>
<sequence>MELLLSSEQGHDCTIVAVTGDLDLSTSHQLRRRLQTAIEEGARQVVVDLGGVGFMDSSALGMLVVTFKQLRNLGGRLCLAAPRGITRTVIEITAVDKAIDVYDTVAEAEASAAGR</sequence>
<dbReference type="Pfam" id="PF01740">
    <property type="entry name" value="STAS"/>
    <property type="match status" value="1"/>
</dbReference>
<keyword evidence="5" id="KW-1185">Reference proteome</keyword>
<dbReference type="AlphaFoldDB" id="A0A841BEX5"/>
<comment type="similarity">
    <text evidence="1 2">Belongs to the anti-sigma-factor antagonist family.</text>
</comment>
<dbReference type="GO" id="GO:0043856">
    <property type="term" value="F:anti-sigma factor antagonist activity"/>
    <property type="evidence" value="ECO:0007669"/>
    <property type="project" value="InterPro"/>
</dbReference>
<organism evidence="4 5">
    <name type="scientific">Allocatelliglobosispora scoriae</name>
    <dbReference type="NCBI Taxonomy" id="643052"/>
    <lineage>
        <taxon>Bacteria</taxon>
        <taxon>Bacillati</taxon>
        <taxon>Actinomycetota</taxon>
        <taxon>Actinomycetes</taxon>
        <taxon>Micromonosporales</taxon>
        <taxon>Micromonosporaceae</taxon>
        <taxon>Allocatelliglobosispora</taxon>
    </lineage>
</organism>
<dbReference type="InterPro" id="IPR036513">
    <property type="entry name" value="STAS_dom_sf"/>
</dbReference>
<dbReference type="InterPro" id="IPR002645">
    <property type="entry name" value="STAS_dom"/>
</dbReference>
<evidence type="ECO:0000256" key="2">
    <source>
        <dbReference type="RuleBase" id="RU003749"/>
    </source>
</evidence>
<dbReference type="EMBL" id="JACHMN010000001">
    <property type="protein sequence ID" value="MBB5867637.1"/>
    <property type="molecule type" value="Genomic_DNA"/>
</dbReference>
<gene>
    <name evidence="4" type="ORF">F4553_001016</name>
</gene>
<dbReference type="PROSITE" id="PS50801">
    <property type="entry name" value="STAS"/>
    <property type="match status" value="1"/>
</dbReference>
<comment type="caution">
    <text evidence="4">The sequence shown here is derived from an EMBL/GenBank/DDBJ whole genome shotgun (WGS) entry which is preliminary data.</text>
</comment>
<dbReference type="InterPro" id="IPR003658">
    <property type="entry name" value="Anti-sigma_ant"/>
</dbReference>
<dbReference type="RefSeq" id="WP_184832606.1">
    <property type="nucleotide sequence ID" value="NZ_JACHMN010000001.1"/>
</dbReference>
<evidence type="ECO:0000313" key="4">
    <source>
        <dbReference type="EMBL" id="MBB5867637.1"/>
    </source>
</evidence>
<reference evidence="4 5" key="1">
    <citation type="submission" date="2020-08" db="EMBL/GenBank/DDBJ databases">
        <title>Sequencing the genomes of 1000 actinobacteria strains.</title>
        <authorList>
            <person name="Klenk H.-P."/>
        </authorList>
    </citation>
    <scope>NUCLEOTIDE SEQUENCE [LARGE SCALE GENOMIC DNA]</scope>
    <source>
        <strain evidence="4 5">DSM 45362</strain>
    </source>
</reference>
<feature type="domain" description="STAS" evidence="3">
    <location>
        <begin position="3"/>
        <end position="112"/>
    </location>
</feature>
<proteinExistence type="inferred from homology"/>
<dbReference type="Proteomes" id="UP000587527">
    <property type="component" value="Unassembled WGS sequence"/>
</dbReference>
<evidence type="ECO:0000313" key="5">
    <source>
        <dbReference type="Proteomes" id="UP000587527"/>
    </source>
</evidence>
<dbReference type="Gene3D" id="3.30.750.24">
    <property type="entry name" value="STAS domain"/>
    <property type="match status" value="1"/>
</dbReference>
<evidence type="ECO:0000256" key="1">
    <source>
        <dbReference type="ARBA" id="ARBA00009013"/>
    </source>
</evidence>
<dbReference type="SUPFAM" id="SSF52091">
    <property type="entry name" value="SpoIIaa-like"/>
    <property type="match status" value="1"/>
</dbReference>
<evidence type="ECO:0000259" key="3">
    <source>
        <dbReference type="PROSITE" id="PS50801"/>
    </source>
</evidence>
<dbReference type="PANTHER" id="PTHR33495:SF2">
    <property type="entry name" value="ANTI-SIGMA FACTOR ANTAGONIST TM_1081-RELATED"/>
    <property type="match status" value="1"/>
</dbReference>
<protein>
    <recommendedName>
        <fullName evidence="2">Anti-sigma factor antagonist</fullName>
    </recommendedName>
</protein>
<name>A0A841BEX5_9ACTN</name>
<accession>A0A841BEX5</accession>
<dbReference type="PANTHER" id="PTHR33495">
    <property type="entry name" value="ANTI-SIGMA FACTOR ANTAGONIST TM_1081-RELATED-RELATED"/>
    <property type="match status" value="1"/>
</dbReference>
<dbReference type="NCBIfam" id="TIGR00377">
    <property type="entry name" value="ant_ant_sig"/>
    <property type="match status" value="1"/>
</dbReference>